<dbReference type="Proteomes" id="UP000751190">
    <property type="component" value="Unassembled WGS sequence"/>
</dbReference>
<dbReference type="PANTHER" id="PTHR21255:SF7">
    <property type="entry name" value="DYNEIN LIGHT CHAIN TCTEX-TYPE PROTEIN 2B"/>
    <property type="match status" value="1"/>
</dbReference>
<dbReference type="PANTHER" id="PTHR21255">
    <property type="entry name" value="T-COMPLEX-ASSOCIATED-TESTIS-EXPRESSED 1/ DYNEIN LIGHT CHAIN"/>
    <property type="match status" value="1"/>
</dbReference>
<dbReference type="Gene3D" id="3.30.1140.40">
    <property type="entry name" value="Tctex-1"/>
    <property type="match status" value="1"/>
</dbReference>
<dbReference type="OMA" id="FYSSSRC"/>
<dbReference type="GO" id="GO:0005868">
    <property type="term" value="C:cytoplasmic dynein complex"/>
    <property type="evidence" value="ECO:0007669"/>
    <property type="project" value="TreeGrafter"/>
</dbReference>
<dbReference type="GO" id="GO:0007018">
    <property type="term" value="P:microtubule-based movement"/>
    <property type="evidence" value="ECO:0007669"/>
    <property type="project" value="TreeGrafter"/>
</dbReference>
<organism evidence="1 2">
    <name type="scientific">Diacronema lutheri</name>
    <name type="common">Unicellular marine alga</name>
    <name type="synonym">Monochrysis lutheri</name>
    <dbReference type="NCBI Taxonomy" id="2081491"/>
    <lineage>
        <taxon>Eukaryota</taxon>
        <taxon>Haptista</taxon>
        <taxon>Haptophyta</taxon>
        <taxon>Pavlovophyceae</taxon>
        <taxon>Pavlovales</taxon>
        <taxon>Pavlovaceae</taxon>
        <taxon>Diacronema</taxon>
    </lineage>
</organism>
<sequence length="143" mass="16220">MDYGGAQEPIKVFENTYQMGPREDQKVSIPRVHEVIQRVLEDKLAVTLEKEAGKKDKHVWNYDHEEVGELAREACEAIQQAVKELGYARYKLIVQVQMGENNGQALRTASRCLWAPESDVSVSGSFVKGRMFATATVFCLYHE</sequence>
<dbReference type="GO" id="GO:0045505">
    <property type="term" value="F:dynein intermediate chain binding"/>
    <property type="evidence" value="ECO:0007669"/>
    <property type="project" value="TreeGrafter"/>
</dbReference>
<dbReference type="OrthoDB" id="10260741at2759"/>
<protein>
    <recommendedName>
        <fullName evidence="3">Dynein light chain</fullName>
    </recommendedName>
</protein>
<evidence type="ECO:0000313" key="1">
    <source>
        <dbReference type="EMBL" id="KAG8465719.1"/>
    </source>
</evidence>
<evidence type="ECO:0000313" key="2">
    <source>
        <dbReference type="Proteomes" id="UP000751190"/>
    </source>
</evidence>
<keyword evidence="2" id="KW-1185">Reference proteome</keyword>
<evidence type="ECO:0008006" key="3">
    <source>
        <dbReference type="Google" id="ProtNLM"/>
    </source>
</evidence>
<reference evidence="1" key="1">
    <citation type="submission" date="2021-05" db="EMBL/GenBank/DDBJ databases">
        <title>The genome of the haptophyte Pavlova lutheri (Diacronema luteri, Pavlovales) - a model for lipid biosynthesis in eukaryotic algae.</title>
        <authorList>
            <person name="Hulatt C.J."/>
            <person name="Posewitz M.C."/>
        </authorList>
    </citation>
    <scope>NUCLEOTIDE SEQUENCE</scope>
    <source>
        <strain evidence="1">NIVA-4/92</strain>
    </source>
</reference>
<gene>
    <name evidence="1" type="ORF">KFE25_005289</name>
</gene>
<dbReference type="Pfam" id="PF03645">
    <property type="entry name" value="Tctex-1"/>
    <property type="match status" value="1"/>
</dbReference>
<proteinExistence type="predicted"/>
<dbReference type="AlphaFoldDB" id="A0A8J5XLZ9"/>
<name>A0A8J5XLZ9_DIALT</name>
<comment type="caution">
    <text evidence="1">The sequence shown here is derived from an EMBL/GenBank/DDBJ whole genome shotgun (WGS) entry which is preliminary data.</text>
</comment>
<dbReference type="InterPro" id="IPR005334">
    <property type="entry name" value="Tctex-1-like"/>
</dbReference>
<accession>A0A8J5XLZ9</accession>
<dbReference type="GO" id="GO:0005737">
    <property type="term" value="C:cytoplasm"/>
    <property type="evidence" value="ECO:0007669"/>
    <property type="project" value="TreeGrafter"/>
</dbReference>
<dbReference type="CDD" id="cd21451">
    <property type="entry name" value="DLC-like_TCTEX1D"/>
    <property type="match status" value="1"/>
</dbReference>
<dbReference type="EMBL" id="JAGTXO010000009">
    <property type="protein sequence ID" value="KAG8465719.1"/>
    <property type="molecule type" value="Genomic_DNA"/>
</dbReference>
<dbReference type="InterPro" id="IPR038586">
    <property type="entry name" value="Tctex-1-like_sf"/>
</dbReference>